<evidence type="ECO:0000313" key="2">
    <source>
        <dbReference type="EMBL" id="KAK8851849.1"/>
    </source>
</evidence>
<protein>
    <submittedName>
        <fullName evidence="2">Uncharacterized protein</fullName>
    </submittedName>
</protein>
<feature type="region of interest" description="Disordered" evidence="1">
    <location>
        <begin position="453"/>
        <end position="481"/>
    </location>
</feature>
<feature type="region of interest" description="Disordered" evidence="1">
    <location>
        <begin position="515"/>
        <end position="544"/>
    </location>
</feature>
<feature type="compositionally biased region" description="Low complexity" evidence="1">
    <location>
        <begin position="344"/>
        <end position="359"/>
    </location>
</feature>
<feature type="compositionally biased region" description="Polar residues" evidence="1">
    <location>
        <begin position="740"/>
        <end position="752"/>
    </location>
</feature>
<keyword evidence="3" id="KW-1185">Reference proteome</keyword>
<feature type="compositionally biased region" description="Polar residues" evidence="1">
    <location>
        <begin position="528"/>
        <end position="541"/>
    </location>
</feature>
<feature type="compositionally biased region" description="Polar residues" evidence="1">
    <location>
        <begin position="407"/>
        <end position="431"/>
    </location>
</feature>
<feature type="region of interest" description="Disordered" evidence="1">
    <location>
        <begin position="724"/>
        <end position="822"/>
    </location>
</feature>
<accession>A0ABR2HS07</accession>
<comment type="caution">
    <text evidence="2">The sequence shown here is derived from an EMBL/GenBank/DDBJ whole genome shotgun (WGS) entry which is preliminary data.</text>
</comment>
<feature type="compositionally biased region" description="Low complexity" evidence="1">
    <location>
        <begin position="911"/>
        <end position="925"/>
    </location>
</feature>
<feature type="compositionally biased region" description="Polar residues" evidence="1">
    <location>
        <begin position="365"/>
        <end position="399"/>
    </location>
</feature>
<feature type="region of interest" description="Disordered" evidence="1">
    <location>
        <begin position="842"/>
        <end position="925"/>
    </location>
</feature>
<gene>
    <name evidence="2" type="ORF">PGQ11_014328</name>
</gene>
<evidence type="ECO:0000313" key="3">
    <source>
        <dbReference type="Proteomes" id="UP001390339"/>
    </source>
</evidence>
<reference evidence="2 3" key="1">
    <citation type="journal article" date="2024" name="IMA Fungus">
        <title>Apiospora arundinis, a panoply of carbohydrate-active enzymes and secondary metabolites.</title>
        <authorList>
            <person name="Sorensen T."/>
            <person name="Petersen C."/>
            <person name="Muurmann A.T."/>
            <person name="Christiansen J.V."/>
            <person name="Brundto M.L."/>
            <person name="Overgaard C.K."/>
            <person name="Boysen A.T."/>
            <person name="Wollenberg R.D."/>
            <person name="Larsen T.O."/>
            <person name="Sorensen J.L."/>
            <person name="Nielsen K.L."/>
            <person name="Sondergaard T.E."/>
        </authorList>
    </citation>
    <scope>NUCLEOTIDE SEQUENCE [LARGE SCALE GENOMIC DNA]</scope>
    <source>
        <strain evidence="2 3">AAU 773</strain>
    </source>
</reference>
<feature type="compositionally biased region" description="Acidic residues" evidence="1">
    <location>
        <begin position="150"/>
        <end position="166"/>
    </location>
</feature>
<feature type="compositionally biased region" description="Pro residues" evidence="1">
    <location>
        <begin position="256"/>
        <end position="271"/>
    </location>
</feature>
<feature type="compositionally biased region" description="Polar residues" evidence="1">
    <location>
        <begin position="845"/>
        <end position="867"/>
    </location>
</feature>
<feature type="compositionally biased region" description="Polar residues" evidence="1">
    <location>
        <begin position="195"/>
        <end position="205"/>
    </location>
</feature>
<feature type="region of interest" description="Disordered" evidence="1">
    <location>
        <begin position="81"/>
        <end position="435"/>
    </location>
</feature>
<dbReference type="EMBL" id="JAPCWZ010000009">
    <property type="protein sequence ID" value="KAK8851849.1"/>
    <property type="molecule type" value="Genomic_DNA"/>
</dbReference>
<dbReference type="Proteomes" id="UP001390339">
    <property type="component" value="Unassembled WGS sequence"/>
</dbReference>
<sequence>MAKRSTHSHEPGSLPFDFALDVLGQGKLSRRIFKIPSDQLKILNEPTAWAESLFRHPQGLANVSGQVLDNLFKFHDRQLEVSEPKSSAVPSRSPNGPRGDIVAVPPSPSGPGSDPAHEEDASDSDSSPGTPIPWESSPPPVTRTGPPEETAPEESAPEASDAEASDAESFASQLPAAPVASMHVPSSPGGPIAQHDQSSLEQPFESQLPVRPPLQAGAGNSNMQKRPAFNEFPSSSPALDEELEIVQPVAYDKEMMPPPPHKTVEPNPTPPSAQQAQVVPSTFPEPHSSKNSSQLQQRKAARKHRVQPYVDVEKMLTAKLPTAKPMTTSGLRAPPKARPQTYVPESSFSDDTSSSVVPSTEHHSTLQTPSRNTNGISPKTLIRETQVSLQSKQSNRPSQSPKPRPLTPSSRPQVAHSPLSSPRDNPLSILTQPPPSLKLPKVVPLSATHQAISPLPSSTLPAPVPIGDDPGLQPDGTATHPVVQNDRRQENLNLEERVAHLEQELAQALLDKDRYAEQARSRSPRSIVRNTGQSKPTTEANNPLEVFDQDTMVIDPASQQVEMTNIDRAQPPFDQYVKAYVGYTDHGSLWSFVSACVYIHVLQRKKALASYQYDDFIRAWTEGFVPYVESSIKPLTAIEWYMENVDNTDFQYRKGIITRETIGLVFETYPEEAKEARTHLIGAAPERGPLPIPLPPAKPVITIPSTPATGTAQILKEVLVEPEEQTATGADDPTGPTGDVLSQQHSRGSQSDPIDGTIAEARKLKPAADPLRRSTSETSSRKRPAVDVLVAASPKRAAADVTVTTPQKKATAAGARAVESQNSATVADVLVAASQKGAVVAAPSHGSSNQQSIRSTPSATLQPSSMSGGLPRSTGPWQGPRKHANNPEKRAKAYQRFLKKRIRDQDSIVNSSAPPGGTPSSAQKE</sequence>
<name>A0ABR2HS07_9PEZI</name>
<organism evidence="2 3">
    <name type="scientific">Apiospora arundinis</name>
    <dbReference type="NCBI Taxonomy" id="335852"/>
    <lineage>
        <taxon>Eukaryota</taxon>
        <taxon>Fungi</taxon>
        <taxon>Dikarya</taxon>
        <taxon>Ascomycota</taxon>
        <taxon>Pezizomycotina</taxon>
        <taxon>Sordariomycetes</taxon>
        <taxon>Xylariomycetidae</taxon>
        <taxon>Amphisphaeriales</taxon>
        <taxon>Apiosporaceae</taxon>
        <taxon>Apiospora</taxon>
    </lineage>
</organism>
<feature type="compositionally biased region" description="Polar residues" evidence="1">
    <location>
        <begin position="84"/>
        <end position="94"/>
    </location>
</feature>
<proteinExistence type="predicted"/>
<evidence type="ECO:0000256" key="1">
    <source>
        <dbReference type="SAM" id="MobiDB-lite"/>
    </source>
</evidence>